<proteinExistence type="predicted"/>
<evidence type="ECO:0000256" key="1">
    <source>
        <dbReference type="SAM" id="Coils"/>
    </source>
</evidence>
<sequence length="392" mass="45493">MSQDTRILSSYLTSKIAEFDFDSLYSKTSRILLHVCMWFTFSILLLLSYILAYKLSFFNATILTIRMTSVNMLVFYLFFYVLLPKILSGSKNKIILLLVISLPILLFIWIATTYFFSLIYHALGFEIENGELKNAIKMSADQSFIQAVSVKRMISQAFIVISILSPFFFVKILFEISKLYSKTLKIQNEKASLEIENINIEKNFLKAQLNPHFLFNTLNNLYGLAIKKDPATPEVIVSLSDIMSYTLYESNTEKVSLQKELEFIKNYGELEKMRYPVDKKIQFDLPEESALLGLYIAPLLTFTCIENAFKYGLKNNKEQLIYLTIKVKDHHFYFHLENDVEDFVPTKNFGGIGLSNLQKRLQLLYPNKHELKMEHLQNKFIVNLKIDLATHG</sequence>
<keyword evidence="2" id="KW-1133">Transmembrane helix</keyword>
<keyword evidence="2" id="KW-0472">Membrane</keyword>
<evidence type="ECO:0000313" key="5">
    <source>
        <dbReference type="Proteomes" id="UP001409291"/>
    </source>
</evidence>
<dbReference type="PANTHER" id="PTHR34220">
    <property type="entry name" value="SENSOR HISTIDINE KINASE YPDA"/>
    <property type="match status" value="1"/>
</dbReference>
<feature type="transmembrane region" description="Helical" evidence="2">
    <location>
        <begin position="94"/>
        <end position="116"/>
    </location>
</feature>
<dbReference type="PANTHER" id="PTHR34220:SF7">
    <property type="entry name" value="SENSOR HISTIDINE KINASE YPDA"/>
    <property type="match status" value="1"/>
</dbReference>
<feature type="coiled-coil region" evidence="1">
    <location>
        <begin position="181"/>
        <end position="208"/>
    </location>
</feature>
<dbReference type="GO" id="GO:0016301">
    <property type="term" value="F:kinase activity"/>
    <property type="evidence" value="ECO:0007669"/>
    <property type="project" value="UniProtKB-KW"/>
</dbReference>
<name>A0ABV0BQR0_9SPHI</name>
<dbReference type="RefSeq" id="WP_183915409.1">
    <property type="nucleotide sequence ID" value="NZ_JBDJNQ010000001.1"/>
</dbReference>
<evidence type="ECO:0000259" key="3">
    <source>
        <dbReference type="Pfam" id="PF06580"/>
    </source>
</evidence>
<evidence type="ECO:0000313" key="4">
    <source>
        <dbReference type="EMBL" id="MEN5375939.1"/>
    </source>
</evidence>
<dbReference type="EMBL" id="JBDJNQ010000001">
    <property type="protein sequence ID" value="MEN5375939.1"/>
    <property type="molecule type" value="Genomic_DNA"/>
</dbReference>
<feature type="transmembrane region" description="Helical" evidence="2">
    <location>
        <begin position="31"/>
        <end position="51"/>
    </location>
</feature>
<feature type="transmembrane region" description="Helical" evidence="2">
    <location>
        <begin position="57"/>
        <end position="82"/>
    </location>
</feature>
<keyword evidence="4" id="KW-0418">Kinase</keyword>
<keyword evidence="4" id="KW-0808">Transferase</keyword>
<keyword evidence="2" id="KW-0812">Transmembrane</keyword>
<organism evidence="4 5">
    <name type="scientific">Sphingobacterium kitahiroshimense</name>
    <dbReference type="NCBI Taxonomy" id="470446"/>
    <lineage>
        <taxon>Bacteria</taxon>
        <taxon>Pseudomonadati</taxon>
        <taxon>Bacteroidota</taxon>
        <taxon>Sphingobacteriia</taxon>
        <taxon>Sphingobacteriales</taxon>
        <taxon>Sphingobacteriaceae</taxon>
        <taxon>Sphingobacterium</taxon>
    </lineage>
</organism>
<keyword evidence="5" id="KW-1185">Reference proteome</keyword>
<feature type="transmembrane region" description="Helical" evidence="2">
    <location>
        <begin position="153"/>
        <end position="174"/>
    </location>
</feature>
<gene>
    <name evidence="4" type="ORF">ABE541_01565</name>
</gene>
<dbReference type="InterPro" id="IPR050640">
    <property type="entry name" value="Bact_2-comp_sensor_kinase"/>
</dbReference>
<protein>
    <submittedName>
        <fullName evidence="4">Sensor histidine kinase</fullName>
    </submittedName>
</protein>
<dbReference type="Pfam" id="PF06580">
    <property type="entry name" value="His_kinase"/>
    <property type="match status" value="1"/>
</dbReference>
<comment type="caution">
    <text evidence="4">The sequence shown here is derived from an EMBL/GenBank/DDBJ whole genome shotgun (WGS) entry which is preliminary data.</text>
</comment>
<dbReference type="Proteomes" id="UP001409291">
    <property type="component" value="Unassembled WGS sequence"/>
</dbReference>
<feature type="domain" description="Signal transduction histidine kinase internal region" evidence="3">
    <location>
        <begin position="202"/>
        <end position="276"/>
    </location>
</feature>
<reference evidence="4 5" key="1">
    <citation type="submission" date="2024-04" db="EMBL/GenBank/DDBJ databases">
        <title>WGS of bacteria from Torrens River.</title>
        <authorList>
            <person name="Wyrsch E.R."/>
            <person name="Drigo B."/>
        </authorList>
    </citation>
    <scope>NUCLEOTIDE SEQUENCE [LARGE SCALE GENOMIC DNA]</scope>
    <source>
        <strain evidence="4 5">TWI391</strain>
    </source>
</reference>
<keyword evidence="1" id="KW-0175">Coiled coil</keyword>
<accession>A0ABV0BQR0</accession>
<dbReference type="InterPro" id="IPR010559">
    <property type="entry name" value="Sig_transdc_His_kin_internal"/>
</dbReference>
<evidence type="ECO:0000256" key="2">
    <source>
        <dbReference type="SAM" id="Phobius"/>
    </source>
</evidence>